<keyword evidence="1" id="KW-0732">Signal</keyword>
<protein>
    <submittedName>
        <fullName evidence="2">Uncharacterized protein</fullName>
    </submittedName>
</protein>
<name>A0A1X7VJS1_AMPQE</name>
<organism evidence="2">
    <name type="scientific">Amphimedon queenslandica</name>
    <name type="common">Sponge</name>
    <dbReference type="NCBI Taxonomy" id="400682"/>
    <lineage>
        <taxon>Eukaryota</taxon>
        <taxon>Metazoa</taxon>
        <taxon>Porifera</taxon>
        <taxon>Demospongiae</taxon>
        <taxon>Heteroscleromorpha</taxon>
        <taxon>Haplosclerida</taxon>
        <taxon>Niphatidae</taxon>
        <taxon>Amphimedon</taxon>
    </lineage>
</organism>
<feature type="signal peptide" evidence="1">
    <location>
        <begin position="1"/>
        <end position="20"/>
    </location>
</feature>
<dbReference type="EnsemblMetazoa" id="Aqu2.1.40060_001">
    <property type="protein sequence ID" value="Aqu2.1.40060_001"/>
    <property type="gene ID" value="Aqu2.1.40060"/>
</dbReference>
<evidence type="ECO:0000313" key="2">
    <source>
        <dbReference type="EnsemblMetazoa" id="Aqu2.1.40060_001"/>
    </source>
</evidence>
<dbReference type="AlphaFoldDB" id="A0A1X7VJS1"/>
<sequence>MEHLFIGLLILFLVLDESLSPEGNYAFAILSGQKVYKILKGYAPVFFEINTSIDAGFIVIDGTVIELDFVLGWDYKFQLLLMGFNAANSNYAYVAVQEYKQINRTSKRFNILLHNQSVLESEIIDVELMVANWINDFISIALHGYAKHNVTPDRHMMASHVPTLLTLSGTLKPFSRQGKIRQPT</sequence>
<feature type="chain" id="PRO_5010857483" evidence="1">
    <location>
        <begin position="21"/>
        <end position="184"/>
    </location>
</feature>
<reference evidence="2" key="1">
    <citation type="submission" date="2017-05" db="UniProtKB">
        <authorList>
            <consortium name="EnsemblMetazoa"/>
        </authorList>
    </citation>
    <scope>IDENTIFICATION</scope>
</reference>
<dbReference type="InParanoid" id="A0A1X7VJS1"/>
<evidence type="ECO:0000256" key="1">
    <source>
        <dbReference type="SAM" id="SignalP"/>
    </source>
</evidence>
<accession>A0A1X7VJS1</accession>
<proteinExistence type="predicted"/>